<evidence type="ECO:0000313" key="1">
    <source>
        <dbReference type="EMBL" id="MCH4296121.1"/>
    </source>
</evidence>
<dbReference type="Proteomes" id="UP001297581">
    <property type="component" value="Unassembled WGS sequence"/>
</dbReference>
<evidence type="ECO:0000313" key="2">
    <source>
        <dbReference type="Proteomes" id="UP001297581"/>
    </source>
</evidence>
<sequence length="381" mass="43931">MSDNFKKTVRDQLRRFQGNDESIHSFLLRTQLYHVPEAKPVGVIAKNGNWVKDPYANNELRYLFYSFSDHQLLEAIDISKSIDGLGNWLFDSPDRYVSALKSTFFHTRDKVAVSKHSNRIRYCLHCIREGIEQLGYGYFRHFWGVSNYCLIHDTPLRELPELGFSQSVKAVKNILRGKDIPTAKQLSRSSQSTLEMEDTKIRRKYFFPLKSAVCLQIPLAFWVYKNASRIKNSDVRSSVLIDGLYLVENVTRLHKLELQQSLTALLIIMSSLEPELLREFYLEHVDFIGLELGPRKQGILKEVYSKKKGADCNSCQSKICVMKEKISTFKVSLSELSLAYMFQNSYTLTRVALQGRPINLLANDAWSPMELHLARWQADSA</sequence>
<organism evidence="1 2">
    <name type="scientific">Shewanella zhuhaiensis</name>
    <dbReference type="NCBI Taxonomy" id="2919576"/>
    <lineage>
        <taxon>Bacteria</taxon>
        <taxon>Pseudomonadati</taxon>
        <taxon>Pseudomonadota</taxon>
        <taxon>Gammaproteobacteria</taxon>
        <taxon>Alteromonadales</taxon>
        <taxon>Shewanellaceae</taxon>
        <taxon>Shewanella</taxon>
    </lineage>
</organism>
<name>A0AAJ1F1F5_9GAMM</name>
<protein>
    <submittedName>
        <fullName evidence="1">TniQ family protein</fullName>
    </submittedName>
</protein>
<accession>A0AAJ1F1F5</accession>
<proteinExistence type="predicted"/>
<reference evidence="1 2" key="1">
    <citation type="submission" date="2022-02" db="EMBL/GenBank/DDBJ databases">
        <title>The genome sequence of Shewanella sp. 3B26.</title>
        <authorList>
            <person name="Du J."/>
        </authorList>
    </citation>
    <scope>NUCLEOTIDE SEQUENCE [LARGE SCALE GENOMIC DNA]</scope>
    <source>
        <strain evidence="1 2">3B26</strain>
    </source>
</reference>
<keyword evidence="2" id="KW-1185">Reference proteome</keyword>
<comment type="caution">
    <text evidence="1">The sequence shown here is derived from an EMBL/GenBank/DDBJ whole genome shotgun (WGS) entry which is preliminary data.</text>
</comment>
<dbReference type="RefSeq" id="WP_240592200.1">
    <property type="nucleotide sequence ID" value="NZ_JAKUDL010000007.1"/>
</dbReference>
<dbReference type="EMBL" id="JAKUDL010000007">
    <property type="protein sequence ID" value="MCH4296121.1"/>
    <property type="molecule type" value="Genomic_DNA"/>
</dbReference>
<dbReference type="AlphaFoldDB" id="A0AAJ1F1F5"/>
<gene>
    <name evidence="1" type="ORF">MJ923_17565</name>
</gene>